<evidence type="ECO:0000256" key="1">
    <source>
        <dbReference type="SAM" id="MobiDB-lite"/>
    </source>
</evidence>
<proteinExistence type="predicted"/>
<dbReference type="OrthoDB" id="2444883at2759"/>
<organism evidence="2 3">
    <name type="scientific">Glomus cerebriforme</name>
    <dbReference type="NCBI Taxonomy" id="658196"/>
    <lineage>
        <taxon>Eukaryota</taxon>
        <taxon>Fungi</taxon>
        <taxon>Fungi incertae sedis</taxon>
        <taxon>Mucoromycota</taxon>
        <taxon>Glomeromycotina</taxon>
        <taxon>Glomeromycetes</taxon>
        <taxon>Glomerales</taxon>
        <taxon>Glomeraceae</taxon>
        <taxon>Glomus</taxon>
    </lineage>
</organism>
<evidence type="ECO:0000313" key="2">
    <source>
        <dbReference type="EMBL" id="RIA97931.1"/>
    </source>
</evidence>
<dbReference type="EMBL" id="QKYT01000023">
    <property type="protein sequence ID" value="RIA97931.1"/>
    <property type="molecule type" value="Genomic_DNA"/>
</dbReference>
<name>A0A397TS81_9GLOM</name>
<keyword evidence="3" id="KW-1185">Reference proteome</keyword>
<comment type="caution">
    <text evidence="2">The sequence shown here is derived from an EMBL/GenBank/DDBJ whole genome shotgun (WGS) entry which is preliminary data.</text>
</comment>
<dbReference type="AlphaFoldDB" id="A0A397TS81"/>
<accession>A0A397TS81</accession>
<feature type="compositionally biased region" description="Basic residues" evidence="1">
    <location>
        <begin position="176"/>
        <end position="186"/>
    </location>
</feature>
<protein>
    <submittedName>
        <fullName evidence="2">Uncharacterized protein</fullName>
    </submittedName>
</protein>
<evidence type="ECO:0000313" key="3">
    <source>
        <dbReference type="Proteomes" id="UP000265703"/>
    </source>
</evidence>
<dbReference type="Proteomes" id="UP000265703">
    <property type="component" value="Unassembled WGS sequence"/>
</dbReference>
<gene>
    <name evidence="2" type="ORF">C1645_813468</name>
</gene>
<feature type="region of interest" description="Disordered" evidence="1">
    <location>
        <begin position="167"/>
        <end position="198"/>
    </location>
</feature>
<reference evidence="2 3" key="1">
    <citation type="submission" date="2018-06" db="EMBL/GenBank/DDBJ databases">
        <title>Comparative genomics reveals the genomic features of Rhizophagus irregularis, R. cerebriforme, R. diaphanum and Gigaspora rosea, and their symbiotic lifestyle signature.</title>
        <authorList>
            <person name="Morin E."/>
            <person name="San Clemente H."/>
            <person name="Chen E.C.H."/>
            <person name="De La Providencia I."/>
            <person name="Hainaut M."/>
            <person name="Kuo A."/>
            <person name="Kohler A."/>
            <person name="Murat C."/>
            <person name="Tang N."/>
            <person name="Roy S."/>
            <person name="Loubradou J."/>
            <person name="Henrissat B."/>
            <person name="Grigoriev I.V."/>
            <person name="Corradi N."/>
            <person name="Roux C."/>
            <person name="Martin F.M."/>
        </authorList>
    </citation>
    <scope>NUCLEOTIDE SEQUENCE [LARGE SCALE GENOMIC DNA]</scope>
    <source>
        <strain evidence="2 3">DAOM 227022</strain>
    </source>
</reference>
<sequence length="240" mass="27882">MPHSDNESIVRGEIIQKSYPVHFMKFVPDNIVNYSFVTLVCIGIYNHLSLVPERILANIKSNLIKTYFNKETLSEIHISLNNIDKLRYLIGKVYKTLHPFGQDIIGVYHNISIADSNLVNYVCKIAQKLIILEWFQIDISFKWVKGEINEFEINICDTDYHLTTHAQKNNESSSSLKKKKLNKSKKSYQEEAASSENETIVIPKKSRYSKEKDNALFELKIKEKRIAIRERSMKLRADKA</sequence>